<name>A0ACC1MZ87_9PEZI</name>
<dbReference type="EMBL" id="JAPDGR010003186">
    <property type="protein sequence ID" value="KAJ2972335.1"/>
    <property type="molecule type" value="Genomic_DNA"/>
</dbReference>
<evidence type="ECO:0000313" key="2">
    <source>
        <dbReference type="Proteomes" id="UP001143856"/>
    </source>
</evidence>
<accession>A0ACC1MZ87</accession>
<comment type="caution">
    <text evidence="1">The sequence shown here is derived from an EMBL/GenBank/DDBJ whole genome shotgun (WGS) entry which is preliminary data.</text>
</comment>
<reference evidence="1" key="1">
    <citation type="submission" date="2022-10" db="EMBL/GenBank/DDBJ databases">
        <title>Genome Sequence of Xylaria curta.</title>
        <authorList>
            <person name="Buettner E."/>
        </authorList>
    </citation>
    <scope>NUCLEOTIDE SEQUENCE</scope>
    <source>
        <strain evidence="1">Babe10</strain>
    </source>
</reference>
<protein>
    <submittedName>
        <fullName evidence="1">Uncharacterized protein</fullName>
    </submittedName>
</protein>
<proteinExistence type="predicted"/>
<evidence type="ECO:0000313" key="1">
    <source>
        <dbReference type="EMBL" id="KAJ2972335.1"/>
    </source>
</evidence>
<dbReference type="Proteomes" id="UP001143856">
    <property type="component" value="Unassembled WGS sequence"/>
</dbReference>
<sequence>MASHGRLPSAAEEGFKNAAAYDMHRPNYPPEAVEAFLQNLQVAGQDEAHVVEIASGTGKFTQLLAARPERYLVKAVEPHGPMRDKLKQKDLPAVQVLDGKADKMPVDDEWGDVCIAAQSPLLIMSWWNTVGISLVSYRNLVQPNCLFVAHTTVRFATPEALKEIHRVLRPGAVLGMIWNVDDYNKPRDWPATTKWEQELNEYILEFDDGLPRFRHSKWQQVFETQPPVTPIQAIRNTFADHLPRFSLPLGENKVKWTMWLGEEALWARINTLSQIAVLEGKEREAAVTIFENILQNGNVERNEYRRLETPVAIADKTNVDIICLYLMVLAQASLIPSPMRIIAIFMAPNSTEKMNYGSGPTI</sequence>
<gene>
    <name evidence="1" type="ORF">NUW58_g9204</name>
</gene>
<organism evidence="1 2">
    <name type="scientific">Xylaria curta</name>
    <dbReference type="NCBI Taxonomy" id="42375"/>
    <lineage>
        <taxon>Eukaryota</taxon>
        <taxon>Fungi</taxon>
        <taxon>Dikarya</taxon>
        <taxon>Ascomycota</taxon>
        <taxon>Pezizomycotina</taxon>
        <taxon>Sordariomycetes</taxon>
        <taxon>Xylariomycetidae</taxon>
        <taxon>Xylariales</taxon>
        <taxon>Xylariaceae</taxon>
        <taxon>Xylaria</taxon>
    </lineage>
</organism>
<keyword evidence="2" id="KW-1185">Reference proteome</keyword>